<dbReference type="RefSeq" id="WP_008526890.1">
    <property type="nucleotide sequence ID" value="NZ_AFNT02000003.1"/>
</dbReference>
<comment type="caution">
    <text evidence="3">The sequence shown here is derived from an EMBL/GenBank/DDBJ whole genome shotgun (WGS) entry which is preliminary data.</text>
</comment>
<reference evidence="3 4" key="1">
    <citation type="journal article" date="2011" name="J. Bacteriol.">
        <title>Genome sequence of Halorhabdus tiamatea, the first archaeon isolated from a deep-sea anoxic brine lake.</title>
        <authorList>
            <person name="Antunes A."/>
            <person name="Alam I."/>
            <person name="Bajic V.B."/>
            <person name="Stingl U."/>
        </authorList>
    </citation>
    <scope>NUCLEOTIDE SEQUENCE [LARGE SCALE GENOMIC DNA]</scope>
    <source>
        <strain evidence="3 4">SARL4B</strain>
    </source>
</reference>
<dbReference type="PANTHER" id="PTHR30121:SF6">
    <property type="entry name" value="SLR6007 PROTEIN"/>
    <property type="match status" value="1"/>
</dbReference>
<dbReference type="InterPro" id="IPR027417">
    <property type="entry name" value="P-loop_NTPase"/>
</dbReference>
<dbReference type="SUPFAM" id="SSF52540">
    <property type="entry name" value="P-loop containing nucleoside triphosphate hydrolases"/>
    <property type="match status" value="1"/>
</dbReference>
<dbReference type="Gene3D" id="3.40.50.300">
    <property type="entry name" value="P-loop containing nucleotide triphosphate hydrolases"/>
    <property type="match status" value="2"/>
</dbReference>
<feature type="region of interest" description="Disordered" evidence="1">
    <location>
        <begin position="1299"/>
        <end position="1416"/>
    </location>
</feature>
<gene>
    <name evidence="3" type="ORF">HLRTI_000401</name>
</gene>
<protein>
    <submittedName>
        <fullName evidence="3">TraG family protein</fullName>
    </submittedName>
</protein>
<proteinExistence type="predicted"/>
<feature type="region of interest" description="Disordered" evidence="1">
    <location>
        <begin position="1"/>
        <end position="21"/>
    </location>
</feature>
<feature type="domain" description="TraD/TraG TraM recognition site" evidence="2">
    <location>
        <begin position="475"/>
        <end position="548"/>
    </location>
</feature>
<name>F7PME0_9EURY</name>
<evidence type="ECO:0000313" key="3">
    <source>
        <dbReference type="EMBL" id="ERJ07360.1"/>
    </source>
</evidence>
<feature type="compositionally biased region" description="Basic and acidic residues" evidence="1">
    <location>
        <begin position="1407"/>
        <end position="1416"/>
    </location>
</feature>
<reference evidence="3 4" key="2">
    <citation type="journal article" date="2013" name="PLoS ONE">
        <title>INDIGO - INtegrated Data Warehouse of MIcrobial GenOmes with Examples from the Red Sea Extremophiles.</title>
        <authorList>
            <person name="Alam I."/>
            <person name="Antunes A."/>
            <person name="Kamau A.A."/>
            <person name="Ba Alawi W."/>
            <person name="Kalkatawi M."/>
            <person name="Stingl U."/>
            <person name="Bajic V.B."/>
        </authorList>
    </citation>
    <scope>NUCLEOTIDE SEQUENCE [LARGE SCALE GENOMIC DNA]</scope>
    <source>
        <strain evidence="3 4">SARL4B</strain>
    </source>
</reference>
<evidence type="ECO:0000313" key="4">
    <source>
        <dbReference type="Proteomes" id="UP000003861"/>
    </source>
</evidence>
<accession>F7PME0</accession>
<dbReference type="InterPro" id="IPR051162">
    <property type="entry name" value="T4SS_component"/>
</dbReference>
<organism evidence="3 4">
    <name type="scientific">Halorhabdus tiamatea SARL4B</name>
    <dbReference type="NCBI Taxonomy" id="1033806"/>
    <lineage>
        <taxon>Archaea</taxon>
        <taxon>Methanobacteriati</taxon>
        <taxon>Methanobacteriota</taxon>
        <taxon>Stenosarchaea group</taxon>
        <taxon>Halobacteria</taxon>
        <taxon>Halobacteriales</taxon>
        <taxon>Haloarculaceae</taxon>
        <taxon>Halorhabdus</taxon>
    </lineage>
</organism>
<dbReference type="PANTHER" id="PTHR30121">
    <property type="entry name" value="UNCHARACTERIZED PROTEIN YJGR-RELATED"/>
    <property type="match status" value="1"/>
</dbReference>
<evidence type="ECO:0000259" key="2">
    <source>
        <dbReference type="Pfam" id="PF12696"/>
    </source>
</evidence>
<evidence type="ECO:0000256" key="1">
    <source>
        <dbReference type="SAM" id="MobiDB-lite"/>
    </source>
</evidence>
<sequence>MSIIERFRNGKDEEKEDSGDQKERLQALVNDLQTTAEILEDKNLPVERRKQIFDHYKQILQSGNDLTDVQVRWVPPNNDPSAAEMATSIDNLRSAFESNLSDENAGLSESQTQQFGKPINNILRVIEREEEFSYAFKELDVLKEHGRLVQSVGVRDDVDTDEKDGDGSEIYAGPRARHQLQEMPRKAREIEDFDPPLFLGTGVKRGNDATIPKKTLYRHTATLGVTGYGKSTLFTNTQKQLIEAGQGVCFIDPKGDDSRRIAEIVPEDRADDIIWIEPGSSTGTVSGFNFINVGLPADHPQIETAVSALVDDLKKMLGAGKYWGPRMDRISGNIIRAMNIYNRKYPDRADLNLADLYYVLMDARSRHEFASMVKAAGIDFVEDYTQEIAEMEDDKLEPILGRMQPWIESPAARRMICFRKGEVNIPQAVEEGKIIIVRMGGQPDDLKKMLGMAVVRRIWATIRARSEMAEHKRSPFYLYIDEAHHVAMADETFPKMLAAARSLRLSINLATQYLSQLPENVVKGIRVNCDTFMSFNAGSEDEARKIAPQLDIKKQALLNEARFHIWLRQTDPQSGELTSPFKVYIHPPFPPLRTKSEADNVIEESLDKYGRPKMTADERKARLQFHKGRGQAEIGVGKEIAVAKQDSDIPPEMVEDIKREAVQKHRNVLEGKPPNATDEGEEENKISIDHEQEQRLLECIYAARVKDGLKKGDSVRADRVKAEVNDRNIDLGHEEQLADLAESLSQYIELGRRQGKVTLTLTSDGRSHVFGSTGEDITGGDIGHRRLLREAFKLFTRLGYEASLPTQEGKELPDGLAETPFDPTDIETSGRTPTQIQDALEKRLETLHEEYPYVAQISEGKDVSIEAESSTQFKPAQCLTNFRKAVDKGHHAVYVTKDAFHDDSSKTRDVEDPTCEWGHYIERVLHDTEWDREHSRHVPKFGNENVIMAKSADEDGNRTFYNLKTGFRVQGEKRALRKATEGRSDTTWKETDDGIVACQGDEAFAEFESAEEVVNGKETRVPAYYHYDKSAGEYVVTKGGERLRYENDDALFNEWETFKAPFLPQAEFPEIPSEDDYTIIVIPDPDNPHHDQPIIYDQGEMIPLYDELGMDVPEHALIQEAELFPDEIPDLNQDEVRKHLTGARNRAESFADAINKKVRENALLPKENGERGANSAPDRSSGRAGERGADRAGSERRETKGSASDQGGADQKYVFPEVKTPDELPDTCPQCNDGTLTTSEQPFAGPASGLENFPKACSTLTGNGVLDVTASPPMVTELIDATVVRCSECSLAATIYVTPDDEPSKADNDRDQTTAEPEAKDDNAALESGPKQEATGLDEDEFALVETQPEDENADAEDIDNDQEDSDGDDNHEEIVEEGIDDADGGDEGADNTEDDDDEPFGIMDADSAKDVVDNT</sequence>
<feature type="compositionally biased region" description="Basic and acidic residues" evidence="1">
    <location>
        <begin position="1302"/>
        <end position="1323"/>
    </location>
</feature>
<dbReference type="InterPro" id="IPR032689">
    <property type="entry name" value="TraG-D_C"/>
</dbReference>
<dbReference type="Proteomes" id="UP000003861">
    <property type="component" value="Unassembled WGS sequence"/>
</dbReference>
<feature type="region of interest" description="Disordered" evidence="1">
    <location>
        <begin position="1158"/>
        <end position="1246"/>
    </location>
</feature>
<feature type="compositionally biased region" description="Acidic residues" evidence="1">
    <location>
        <begin position="1336"/>
        <end position="1400"/>
    </location>
</feature>
<feature type="compositionally biased region" description="Basic and acidic residues" evidence="1">
    <location>
        <begin position="1180"/>
        <end position="1200"/>
    </location>
</feature>
<feature type="compositionally biased region" description="Polar residues" evidence="1">
    <location>
        <begin position="1229"/>
        <end position="1241"/>
    </location>
</feature>
<dbReference type="Pfam" id="PF12696">
    <property type="entry name" value="TraG-D_C"/>
    <property type="match status" value="1"/>
</dbReference>
<dbReference type="EMBL" id="AFNT02000003">
    <property type="protein sequence ID" value="ERJ07360.1"/>
    <property type="molecule type" value="Genomic_DNA"/>
</dbReference>